<proteinExistence type="predicted"/>
<dbReference type="Proteomes" id="UP000308196">
    <property type="component" value="Chromosome"/>
</dbReference>
<organism evidence="5 6">
    <name type="scientific">Sphingobacterium thalpophilum</name>
    <dbReference type="NCBI Taxonomy" id="259"/>
    <lineage>
        <taxon>Bacteria</taxon>
        <taxon>Pseudomonadati</taxon>
        <taxon>Bacteroidota</taxon>
        <taxon>Sphingobacteriia</taxon>
        <taxon>Sphingobacteriales</taxon>
        <taxon>Sphingobacteriaceae</taxon>
        <taxon>Sphingobacterium</taxon>
    </lineage>
</organism>
<keyword evidence="2" id="KW-0067">ATP-binding</keyword>
<dbReference type="InterPro" id="IPR000873">
    <property type="entry name" value="AMP-dep_synth/lig_dom"/>
</dbReference>
<sequence length="588" mass="66017">MGRIFDFITSYKEKYPKDVMVAGRDGSGKWRSYSTTEYIDAIDTVSRGLLRLGLQKGDRVGIMSGNRPEWNLVDFACNQIGLATVPLYPTLSPQDLSFIVNDSDVKVLFVSNKELTARIEQAIQEHGIQPKVYTFDQIDHHTPLAALIASAQEDTTDLSLYRDRVTEDDLLTLIYTSGTTGRPKGVYLSHKNVYSNVTACNYLIREDFKTALSFLPLCHIFERMVVYMYYSKGIQIYFSETLDNVVADINDVKPDVFTTVPRVLEKVYDKIIEKGKALSGIKKKLFFWAVGLGLKFQEPEKNGAFYNFKLGIARKLIFSKWREALGGNIKIIVSGGAALQERLARIFWAADLKVLEGYGLTETSPVIAVNSYLKNGLKFGTVGKPLSNLEVKIASDGEILVKGPSITTGYYKNEEATKEAFDENGFFKTGDIGEITSDGFLKITDRKKEMFKTAGGKYIAPQSIENKLMESTLIGQVMVIGENRKFPSALIVPAFDVLAKWAAQKGIASSSNEEIIKNPEVIEKYQTEIDRLSSNFGHWEIVKKFILLPKEWTINAGQLTPKLSLKRKVILKENEDAIEKLYADQHQD</sequence>
<evidence type="ECO:0000256" key="2">
    <source>
        <dbReference type="ARBA" id="ARBA00022840"/>
    </source>
</evidence>
<dbReference type="KEGG" id="stha:NCTC11429_00571"/>
<dbReference type="Pfam" id="PF23562">
    <property type="entry name" value="AMP-binding_C_3"/>
    <property type="match status" value="1"/>
</dbReference>
<keyword evidence="5" id="KW-0436">Ligase</keyword>
<name>A0A4V6KR25_9SPHI</name>
<evidence type="ECO:0000313" key="7">
    <source>
        <dbReference type="Proteomes" id="UP001566204"/>
    </source>
</evidence>
<dbReference type="GeneID" id="78461378"/>
<dbReference type="PANTHER" id="PTHR43272:SF33">
    <property type="entry name" value="AMP-BINDING DOMAIN-CONTAINING PROTEIN-RELATED"/>
    <property type="match status" value="1"/>
</dbReference>
<dbReference type="PANTHER" id="PTHR43272">
    <property type="entry name" value="LONG-CHAIN-FATTY-ACID--COA LIGASE"/>
    <property type="match status" value="1"/>
</dbReference>
<keyword evidence="7" id="KW-1185">Reference proteome</keyword>
<dbReference type="EMBL" id="LR590484">
    <property type="protein sequence ID" value="VTR30088.1"/>
    <property type="molecule type" value="Genomic_DNA"/>
</dbReference>
<dbReference type="GO" id="GO:0004467">
    <property type="term" value="F:long-chain fatty acid-CoA ligase activity"/>
    <property type="evidence" value="ECO:0007669"/>
    <property type="project" value="UniProtKB-EC"/>
</dbReference>
<dbReference type="AlphaFoldDB" id="A0A4V6KR25"/>
<evidence type="ECO:0000259" key="3">
    <source>
        <dbReference type="Pfam" id="PF00501"/>
    </source>
</evidence>
<dbReference type="CDD" id="cd05907">
    <property type="entry name" value="VL_LC_FACS_like"/>
    <property type="match status" value="1"/>
</dbReference>
<dbReference type="InterPro" id="IPR042099">
    <property type="entry name" value="ANL_N_sf"/>
</dbReference>
<dbReference type="InterPro" id="IPR020845">
    <property type="entry name" value="AMP-binding_CS"/>
</dbReference>
<dbReference type="PROSITE" id="PS00455">
    <property type="entry name" value="AMP_BINDING"/>
    <property type="match status" value="1"/>
</dbReference>
<reference evidence="4 7" key="2">
    <citation type="submission" date="2024-06" db="EMBL/GenBank/DDBJ databases">
        <title>Soil Sphingobacterium thalpophilum.</title>
        <authorList>
            <person name="Yang J."/>
            <person name="Li J."/>
        </authorList>
    </citation>
    <scope>NUCLEOTIDE SEQUENCE [LARGE SCALE GENOMIC DNA]</scope>
    <source>
        <strain evidence="4 7">22g91tb</strain>
    </source>
</reference>
<dbReference type="EC" id="6.2.1.3" evidence="5"/>
<reference evidence="5 6" key="1">
    <citation type="submission" date="2019-05" db="EMBL/GenBank/DDBJ databases">
        <authorList>
            <consortium name="Pathogen Informatics"/>
        </authorList>
    </citation>
    <scope>NUCLEOTIDE SEQUENCE [LARGE SCALE GENOMIC DNA]</scope>
    <source>
        <strain evidence="5 6">NCTC11429</strain>
    </source>
</reference>
<dbReference type="GO" id="GO:0016020">
    <property type="term" value="C:membrane"/>
    <property type="evidence" value="ECO:0007669"/>
    <property type="project" value="TreeGrafter"/>
</dbReference>
<dbReference type="Gene3D" id="3.40.50.12780">
    <property type="entry name" value="N-terminal domain of ligase-like"/>
    <property type="match status" value="1"/>
</dbReference>
<evidence type="ECO:0000313" key="6">
    <source>
        <dbReference type="Proteomes" id="UP000308196"/>
    </source>
</evidence>
<dbReference type="Proteomes" id="UP001566204">
    <property type="component" value="Unassembled WGS sequence"/>
</dbReference>
<dbReference type="Pfam" id="PF00501">
    <property type="entry name" value="AMP-binding"/>
    <property type="match status" value="1"/>
</dbReference>
<dbReference type="SUPFAM" id="SSF56801">
    <property type="entry name" value="Acetyl-CoA synthetase-like"/>
    <property type="match status" value="1"/>
</dbReference>
<protein>
    <submittedName>
        <fullName evidence="4">Long-chain fatty acid--CoA ligase</fullName>
    </submittedName>
    <submittedName>
        <fullName evidence="5">Long-chain-fatty-acid--CoA ligase FadD15</fullName>
        <ecNumber evidence="5">6.2.1.3</ecNumber>
    </submittedName>
</protein>
<gene>
    <name evidence="4" type="ORF">ABTW24_00270</name>
    <name evidence="5" type="ORF">NCTC11429_00571</name>
</gene>
<feature type="domain" description="AMP-dependent synthetase/ligase" evidence="3">
    <location>
        <begin position="13"/>
        <end position="411"/>
    </location>
</feature>
<dbReference type="STRING" id="1123265.GCA_000686625_04790"/>
<evidence type="ECO:0000256" key="1">
    <source>
        <dbReference type="ARBA" id="ARBA00022741"/>
    </source>
</evidence>
<dbReference type="GO" id="GO:0005524">
    <property type="term" value="F:ATP binding"/>
    <property type="evidence" value="ECO:0007669"/>
    <property type="project" value="UniProtKB-KW"/>
</dbReference>
<evidence type="ECO:0000313" key="5">
    <source>
        <dbReference type="EMBL" id="VTR30088.1"/>
    </source>
</evidence>
<dbReference type="RefSeq" id="WP_037534060.1">
    <property type="nucleotide sequence ID" value="NZ_CP141191.1"/>
</dbReference>
<dbReference type="EMBL" id="JBEOQB010000001">
    <property type="protein sequence ID" value="MEZ0450039.1"/>
    <property type="molecule type" value="Genomic_DNA"/>
</dbReference>
<evidence type="ECO:0000313" key="4">
    <source>
        <dbReference type="EMBL" id="MEZ0450039.1"/>
    </source>
</evidence>
<accession>A0A4V6KR25</accession>
<keyword evidence="1" id="KW-0547">Nucleotide-binding</keyword>